<organism evidence="4 5">
    <name type="scientific">Catenuloplanes atrovinosus</name>
    <dbReference type="NCBI Taxonomy" id="137266"/>
    <lineage>
        <taxon>Bacteria</taxon>
        <taxon>Bacillati</taxon>
        <taxon>Actinomycetota</taxon>
        <taxon>Actinomycetes</taxon>
        <taxon>Micromonosporales</taxon>
        <taxon>Micromonosporaceae</taxon>
        <taxon>Catenuloplanes</taxon>
    </lineage>
</organism>
<comment type="caution">
    <text evidence="4">The sequence shown here is derived from an EMBL/GenBank/DDBJ whole genome shotgun (WGS) entry which is preliminary data.</text>
</comment>
<dbReference type="InterPro" id="IPR016181">
    <property type="entry name" value="Acyl_CoA_acyltransferase"/>
</dbReference>
<evidence type="ECO:0000313" key="5">
    <source>
        <dbReference type="Proteomes" id="UP001183643"/>
    </source>
</evidence>
<reference evidence="4" key="1">
    <citation type="submission" date="2023-07" db="EMBL/GenBank/DDBJ databases">
        <title>Sequencing the genomes of 1000 actinobacteria strains.</title>
        <authorList>
            <person name="Klenk H.-P."/>
        </authorList>
    </citation>
    <scope>NUCLEOTIDE SEQUENCE</scope>
    <source>
        <strain evidence="4">DSM 44707</strain>
    </source>
</reference>
<dbReference type="PANTHER" id="PTHR43072">
    <property type="entry name" value="N-ACETYLTRANSFERASE"/>
    <property type="match status" value="1"/>
</dbReference>
<evidence type="ECO:0000313" key="4">
    <source>
        <dbReference type="EMBL" id="MDR7274453.1"/>
    </source>
</evidence>
<proteinExistence type="predicted"/>
<evidence type="ECO:0000256" key="2">
    <source>
        <dbReference type="ARBA" id="ARBA00023315"/>
    </source>
</evidence>
<evidence type="ECO:0000256" key="1">
    <source>
        <dbReference type="ARBA" id="ARBA00022679"/>
    </source>
</evidence>
<gene>
    <name evidence="4" type="ORF">J2S41_001231</name>
</gene>
<keyword evidence="2" id="KW-0012">Acyltransferase</keyword>
<dbReference type="Gene3D" id="3.40.630.30">
    <property type="match status" value="1"/>
</dbReference>
<dbReference type="Pfam" id="PF00583">
    <property type="entry name" value="Acetyltransf_1"/>
    <property type="match status" value="1"/>
</dbReference>
<dbReference type="GO" id="GO:0016747">
    <property type="term" value="F:acyltransferase activity, transferring groups other than amino-acyl groups"/>
    <property type="evidence" value="ECO:0007669"/>
    <property type="project" value="InterPro"/>
</dbReference>
<evidence type="ECO:0000259" key="3">
    <source>
        <dbReference type="PROSITE" id="PS51186"/>
    </source>
</evidence>
<keyword evidence="1" id="KW-0808">Transferase</keyword>
<dbReference type="EMBL" id="JAVDYB010000001">
    <property type="protein sequence ID" value="MDR7274453.1"/>
    <property type="molecule type" value="Genomic_DNA"/>
</dbReference>
<dbReference type="PROSITE" id="PS51186">
    <property type="entry name" value="GNAT"/>
    <property type="match status" value="1"/>
</dbReference>
<accession>A0AAE4C7Z7</accession>
<dbReference type="Proteomes" id="UP001183643">
    <property type="component" value="Unassembled WGS sequence"/>
</dbReference>
<dbReference type="InterPro" id="IPR000182">
    <property type="entry name" value="GNAT_dom"/>
</dbReference>
<sequence length="154" mass="16437">MTMRAMHAGEFGAFRASVVDTMVESMVTAIGVGRDAARAQAVDGVRTSLPLGFDTPEHVLLVGEVDGARVGAAWFGIRHPRGVEGCAFLHMLLVDPAHRGHGLGHALLDGVEAEARARGARAMELHVFGFNAPATALYRSSGYEVITQQMRKTL</sequence>
<dbReference type="CDD" id="cd04301">
    <property type="entry name" value="NAT_SF"/>
    <property type="match status" value="1"/>
</dbReference>
<protein>
    <submittedName>
        <fullName evidence="4">GNAT superfamily N-acetyltransferase</fullName>
    </submittedName>
</protein>
<name>A0AAE4C7Z7_9ACTN</name>
<dbReference type="PANTHER" id="PTHR43072:SF23">
    <property type="entry name" value="UPF0039 PROTEIN C11D3.02C"/>
    <property type="match status" value="1"/>
</dbReference>
<keyword evidence="5" id="KW-1185">Reference proteome</keyword>
<dbReference type="AlphaFoldDB" id="A0AAE4C7Z7"/>
<dbReference type="SUPFAM" id="SSF55729">
    <property type="entry name" value="Acyl-CoA N-acyltransferases (Nat)"/>
    <property type="match status" value="1"/>
</dbReference>
<feature type="domain" description="N-acetyltransferase" evidence="3">
    <location>
        <begin position="17"/>
        <end position="154"/>
    </location>
</feature>
<dbReference type="RefSeq" id="WP_310364198.1">
    <property type="nucleotide sequence ID" value="NZ_JAVDYB010000001.1"/>
</dbReference>